<protein>
    <submittedName>
        <fullName evidence="3">CCHC-type domain-containing protein</fullName>
    </submittedName>
</protein>
<dbReference type="AlphaFoldDB" id="A0A0N4YTY5"/>
<dbReference type="EMBL" id="UYSL01025435">
    <property type="protein sequence ID" value="VDL84446.1"/>
    <property type="molecule type" value="Genomic_DNA"/>
</dbReference>
<reference evidence="3" key="1">
    <citation type="submission" date="2017-02" db="UniProtKB">
        <authorList>
            <consortium name="WormBaseParasite"/>
        </authorList>
    </citation>
    <scope>IDENTIFICATION</scope>
</reference>
<evidence type="ECO:0000313" key="3">
    <source>
        <dbReference type="WBParaSite" id="NBR_0002070701-mRNA-1"/>
    </source>
</evidence>
<gene>
    <name evidence="1" type="ORF">NBR_LOCUS20708</name>
</gene>
<evidence type="ECO:0000313" key="2">
    <source>
        <dbReference type="Proteomes" id="UP000271162"/>
    </source>
</evidence>
<sequence>MYHEDPHRNDTTHQLKRLQSALPPLLRPTELRNKIVDAARQLMDITETIDLLNNETNYFYSSHEPFSNLERDAQILELRTDKIRLQLLFLQNHMQTLHAMVPLLIATNKVSHTAWETMMTTLEEYVPKNDDNNEKRPLPYQQETTSTIINDQLIAIDALFSKIREIRTDCLNEERAQQECDQHQIATSLKSLQKTLNEMHQHFATSTTPEDNQSTSQLRTNEKRKIEANIEFMEGLEELDEPVPKQRKITKDTSNKKQINDEIQDLRRTAITYMRHFLSVARKRTCFIRLYQKGVGSDEKTMRCPFYQAQGDHYADSCDIIKTGQERRRFLDRANRCTICLELQCPQGNKCPKFNKRCIHCQKKGHNSAVCHLPDYSQQIRQEQEECIEKIEKAIVRLNSSVAK</sequence>
<accession>A0A0N4YTY5</accession>
<dbReference type="WBParaSite" id="NBR_0002070701-mRNA-1">
    <property type="protein sequence ID" value="NBR_0002070701-mRNA-1"/>
    <property type="gene ID" value="NBR_0002070701"/>
</dbReference>
<dbReference type="OMA" id="ANRCTIC"/>
<name>A0A0N4YTY5_NIPBR</name>
<proteinExistence type="predicted"/>
<reference evidence="1 2" key="2">
    <citation type="submission" date="2018-11" db="EMBL/GenBank/DDBJ databases">
        <authorList>
            <consortium name="Pathogen Informatics"/>
        </authorList>
    </citation>
    <scope>NUCLEOTIDE SEQUENCE [LARGE SCALE GENOMIC DNA]</scope>
</reference>
<keyword evidence="2" id="KW-1185">Reference proteome</keyword>
<evidence type="ECO:0000313" key="1">
    <source>
        <dbReference type="EMBL" id="VDL84446.1"/>
    </source>
</evidence>
<organism evidence="3">
    <name type="scientific">Nippostrongylus brasiliensis</name>
    <name type="common">Rat hookworm</name>
    <dbReference type="NCBI Taxonomy" id="27835"/>
    <lineage>
        <taxon>Eukaryota</taxon>
        <taxon>Metazoa</taxon>
        <taxon>Ecdysozoa</taxon>
        <taxon>Nematoda</taxon>
        <taxon>Chromadorea</taxon>
        <taxon>Rhabditida</taxon>
        <taxon>Rhabditina</taxon>
        <taxon>Rhabditomorpha</taxon>
        <taxon>Strongyloidea</taxon>
        <taxon>Heligmosomidae</taxon>
        <taxon>Nippostrongylus</taxon>
    </lineage>
</organism>
<dbReference type="Proteomes" id="UP000271162">
    <property type="component" value="Unassembled WGS sequence"/>
</dbReference>